<protein>
    <submittedName>
        <fullName evidence="1">Uncharacterized protein</fullName>
    </submittedName>
</protein>
<comment type="caution">
    <text evidence="1">The sequence shown here is derived from an EMBL/GenBank/DDBJ whole genome shotgun (WGS) entry which is preliminary data.</text>
</comment>
<proteinExistence type="predicted"/>
<sequence>MFRYSRFIICIGIMAVCTSCAKAYFWSSGTPTTPQRPMQAYPIPAYYPRLFQVPPPIEDQQQSVPLPAIPIQMPLQASLSPTPNLQNVQLVPCICPISSDIEYEKPIEGVAYVNQKNQQK</sequence>
<keyword evidence="2" id="KW-1185">Reference proteome</keyword>
<dbReference type="AlphaFoldDB" id="A0AAN7VBB8"/>
<dbReference type="Proteomes" id="UP001329430">
    <property type="component" value="Chromosome 8"/>
</dbReference>
<reference evidence="1 2" key="1">
    <citation type="journal article" date="2024" name="Insects">
        <title>An Improved Chromosome-Level Genome Assembly of the Firefly Pyrocoelia pectoralis.</title>
        <authorList>
            <person name="Fu X."/>
            <person name="Meyer-Rochow V.B."/>
            <person name="Ballantyne L."/>
            <person name="Zhu X."/>
        </authorList>
    </citation>
    <scope>NUCLEOTIDE SEQUENCE [LARGE SCALE GENOMIC DNA]</scope>
    <source>
        <strain evidence="1">XCY_ONT2</strain>
    </source>
</reference>
<evidence type="ECO:0000313" key="1">
    <source>
        <dbReference type="EMBL" id="KAK5640249.1"/>
    </source>
</evidence>
<dbReference type="EMBL" id="JAVRBK010000008">
    <property type="protein sequence ID" value="KAK5640249.1"/>
    <property type="molecule type" value="Genomic_DNA"/>
</dbReference>
<evidence type="ECO:0000313" key="2">
    <source>
        <dbReference type="Proteomes" id="UP001329430"/>
    </source>
</evidence>
<gene>
    <name evidence="1" type="ORF">RI129_011060</name>
</gene>
<accession>A0AAN7VBB8</accession>
<name>A0AAN7VBB8_9COLE</name>
<organism evidence="1 2">
    <name type="scientific">Pyrocoelia pectoralis</name>
    <dbReference type="NCBI Taxonomy" id="417401"/>
    <lineage>
        <taxon>Eukaryota</taxon>
        <taxon>Metazoa</taxon>
        <taxon>Ecdysozoa</taxon>
        <taxon>Arthropoda</taxon>
        <taxon>Hexapoda</taxon>
        <taxon>Insecta</taxon>
        <taxon>Pterygota</taxon>
        <taxon>Neoptera</taxon>
        <taxon>Endopterygota</taxon>
        <taxon>Coleoptera</taxon>
        <taxon>Polyphaga</taxon>
        <taxon>Elateriformia</taxon>
        <taxon>Elateroidea</taxon>
        <taxon>Lampyridae</taxon>
        <taxon>Lampyrinae</taxon>
        <taxon>Pyrocoelia</taxon>
    </lineage>
</organism>